<dbReference type="CDD" id="cd01041">
    <property type="entry name" value="Rubrerythrin"/>
    <property type="match status" value="1"/>
</dbReference>
<feature type="domain" description="Rubredoxin-like" evidence="6">
    <location>
        <begin position="153"/>
        <end position="187"/>
    </location>
</feature>
<keyword evidence="4" id="KW-0249">Electron transport</keyword>
<keyword evidence="3" id="KW-0479">Metal-binding</keyword>
<dbReference type="RefSeq" id="WP_072968090.1">
    <property type="nucleotide sequence ID" value="NZ_FRAJ01000017.1"/>
</dbReference>
<dbReference type="InterPro" id="IPR048574">
    <property type="entry name" value="RUBY_RBDX"/>
</dbReference>
<evidence type="ECO:0000313" key="8">
    <source>
        <dbReference type="EMBL" id="SHK41264.1"/>
    </source>
</evidence>
<proteinExistence type="predicted"/>
<dbReference type="InterPro" id="IPR052364">
    <property type="entry name" value="Rubrerythrin"/>
</dbReference>
<dbReference type="InterPro" id="IPR024934">
    <property type="entry name" value="Rubredoxin-like_dom"/>
</dbReference>
<dbReference type="Proteomes" id="UP000184082">
    <property type="component" value="Unassembled WGS sequence"/>
</dbReference>
<evidence type="ECO:0000256" key="3">
    <source>
        <dbReference type="ARBA" id="ARBA00022723"/>
    </source>
</evidence>
<dbReference type="SUPFAM" id="SSF57802">
    <property type="entry name" value="Rubredoxin-like"/>
    <property type="match status" value="1"/>
</dbReference>
<organism evidence="8 9">
    <name type="scientific">Caminicella sporogenes DSM 14501</name>
    <dbReference type="NCBI Taxonomy" id="1121266"/>
    <lineage>
        <taxon>Bacteria</taxon>
        <taxon>Bacillati</taxon>
        <taxon>Bacillota</taxon>
        <taxon>Clostridia</taxon>
        <taxon>Peptostreptococcales</taxon>
        <taxon>Caminicellaceae</taxon>
        <taxon>Caminicella</taxon>
    </lineage>
</organism>
<keyword evidence="2" id="KW-0813">Transport</keyword>
<evidence type="ECO:0000256" key="5">
    <source>
        <dbReference type="ARBA" id="ARBA00023004"/>
    </source>
</evidence>
<dbReference type="InterPro" id="IPR009078">
    <property type="entry name" value="Ferritin-like_SF"/>
</dbReference>
<evidence type="ECO:0000256" key="2">
    <source>
        <dbReference type="ARBA" id="ARBA00022448"/>
    </source>
</evidence>
<dbReference type="STRING" id="1121266.SAMN02745883_01987"/>
<dbReference type="Gene3D" id="1.20.1260.10">
    <property type="match status" value="1"/>
</dbReference>
<evidence type="ECO:0000256" key="1">
    <source>
        <dbReference type="ARBA" id="ARBA00001965"/>
    </source>
</evidence>
<gene>
    <name evidence="8" type="ORF">SAMN02745883_01987</name>
</gene>
<evidence type="ECO:0000259" key="7">
    <source>
        <dbReference type="PROSITE" id="PS50905"/>
    </source>
</evidence>
<protein>
    <submittedName>
        <fullName evidence="8">Rubrerythrin</fullName>
    </submittedName>
</protein>
<dbReference type="AlphaFoldDB" id="A0A1M6S8Y2"/>
<name>A0A1M6S8Y2_9FIRM</name>
<keyword evidence="5" id="KW-0408">Iron</keyword>
<dbReference type="Gene3D" id="2.20.28.10">
    <property type="match status" value="1"/>
</dbReference>
<dbReference type="PROSITE" id="PS50905">
    <property type="entry name" value="FERRITIN_LIKE"/>
    <property type="match status" value="1"/>
</dbReference>
<accession>A0A1M6S8Y2</accession>
<dbReference type="GO" id="GO:0005506">
    <property type="term" value="F:iron ion binding"/>
    <property type="evidence" value="ECO:0007669"/>
    <property type="project" value="InterPro"/>
</dbReference>
<evidence type="ECO:0000313" key="9">
    <source>
        <dbReference type="Proteomes" id="UP000184082"/>
    </source>
</evidence>
<reference evidence="8 9" key="1">
    <citation type="submission" date="2016-11" db="EMBL/GenBank/DDBJ databases">
        <authorList>
            <person name="Jaros S."/>
            <person name="Januszkiewicz K."/>
            <person name="Wedrychowicz H."/>
        </authorList>
    </citation>
    <scope>NUCLEOTIDE SEQUENCE [LARGE SCALE GENOMIC DNA]</scope>
    <source>
        <strain evidence="8 9">DSM 14501</strain>
    </source>
</reference>
<dbReference type="Pfam" id="PF02915">
    <property type="entry name" value="Rubrerythrin"/>
    <property type="match status" value="1"/>
</dbReference>
<dbReference type="SUPFAM" id="SSF47240">
    <property type="entry name" value="Ferritin-like"/>
    <property type="match status" value="1"/>
</dbReference>
<dbReference type="InterPro" id="IPR003251">
    <property type="entry name" value="Rr_diiron-bd_dom"/>
</dbReference>
<dbReference type="EMBL" id="FRAJ01000017">
    <property type="protein sequence ID" value="SHK41264.1"/>
    <property type="molecule type" value="Genomic_DNA"/>
</dbReference>
<dbReference type="PROSITE" id="PS50903">
    <property type="entry name" value="RUBREDOXIN_LIKE"/>
    <property type="match status" value="1"/>
</dbReference>
<feature type="domain" description="Ferritin-like diiron" evidence="7">
    <location>
        <begin position="3"/>
        <end position="146"/>
    </location>
</feature>
<dbReference type="PANTHER" id="PTHR43865:SF1">
    <property type="entry name" value="RUBRERYTHRIN-RELATED"/>
    <property type="match status" value="1"/>
</dbReference>
<dbReference type="PANTHER" id="PTHR43865">
    <property type="entry name" value="RUBRERYTHRIN-RELATED"/>
    <property type="match status" value="1"/>
</dbReference>
<evidence type="ECO:0000256" key="4">
    <source>
        <dbReference type="ARBA" id="ARBA00022982"/>
    </source>
</evidence>
<evidence type="ECO:0000259" key="6">
    <source>
        <dbReference type="PROSITE" id="PS50903"/>
    </source>
</evidence>
<sequence length="191" mass="21925">MKNLAGTKTEQNLLKAFAGESQARNRYTFFAEKAKEEGYEQIAELFLETALNEKAHAEKFFSFLEGRPLEITATYPAGKVGTTLENLKAAAMGENEEHTEIYPEFAKIAREEGFPQIAAVFDLVAKAEIEHEQRYLKLLKNLEEDKVFKKDEVVRWKCRYCGYVHEANSAPEKCPLCGYKKAYFELKETNY</sequence>
<dbReference type="InterPro" id="IPR012347">
    <property type="entry name" value="Ferritin-like"/>
</dbReference>
<keyword evidence="9" id="KW-1185">Reference proteome</keyword>
<dbReference type="InterPro" id="IPR009040">
    <property type="entry name" value="Ferritin-like_diiron"/>
</dbReference>
<dbReference type="Pfam" id="PF21349">
    <property type="entry name" value="RUBY_RBDX"/>
    <property type="match status" value="1"/>
</dbReference>
<comment type="cofactor">
    <cofactor evidence="1">
        <name>Fe(3+)</name>
        <dbReference type="ChEBI" id="CHEBI:29034"/>
    </cofactor>
</comment>
<dbReference type="CDD" id="cd00729">
    <property type="entry name" value="rubredoxin_SM"/>
    <property type="match status" value="1"/>
</dbReference>
<dbReference type="GO" id="GO:0016491">
    <property type="term" value="F:oxidoreductase activity"/>
    <property type="evidence" value="ECO:0007669"/>
    <property type="project" value="InterPro"/>
</dbReference>
<dbReference type="NCBIfam" id="NF045767">
    <property type="entry name" value="RuberyRbr"/>
    <property type="match status" value="1"/>
</dbReference>